<gene>
    <name evidence="1" type="ORF">L1987_44794</name>
</gene>
<organism evidence="1 2">
    <name type="scientific">Smallanthus sonchifolius</name>
    <dbReference type="NCBI Taxonomy" id="185202"/>
    <lineage>
        <taxon>Eukaryota</taxon>
        <taxon>Viridiplantae</taxon>
        <taxon>Streptophyta</taxon>
        <taxon>Embryophyta</taxon>
        <taxon>Tracheophyta</taxon>
        <taxon>Spermatophyta</taxon>
        <taxon>Magnoliopsida</taxon>
        <taxon>eudicotyledons</taxon>
        <taxon>Gunneridae</taxon>
        <taxon>Pentapetalae</taxon>
        <taxon>asterids</taxon>
        <taxon>campanulids</taxon>
        <taxon>Asterales</taxon>
        <taxon>Asteraceae</taxon>
        <taxon>Asteroideae</taxon>
        <taxon>Heliantheae alliance</taxon>
        <taxon>Millerieae</taxon>
        <taxon>Smallanthus</taxon>
    </lineage>
</organism>
<accession>A0ACB9GQB0</accession>
<sequence length="84" mass="9568">MFTKVINERICYYFLGNEGYGYEMYIMGLYLLGAYVAGQMLYNWGDDVFEVWYCALRSAVLEVWYVSSLPEGQYGAEGPSGGDL</sequence>
<keyword evidence="2" id="KW-1185">Reference proteome</keyword>
<evidence type="ECO:0000313" key="2">
    <source>
        <dbReference type="Proteomes" id="UP001056120"/>
    </source>
</evidence>
<comment type="caution">
    <text evidence="1">The sequence shown here is derived from an EMBL/GenBank/DDBJ whole genome shotgun (WGS) entry which is preliminary data.</text>
</comment>
<reference evidence="2" key="1">
    <citation type="journal article" date="2022" name="Mol. Ecol. Resour.">
        <title>The genomes of chicory, endive, great burdock and yacon provide insights into Asteraceae palaeo-polyploidization history and plant inulin production.</title>
        <authorList>
            <person name="Fan W."/>
            <person name="Wang S."/>
            <person name="Wang H."/>
            <person name="Wang A."/>
            <person name="Jiang F."/>
            <person name="Liu H."/>
            <person name="Zhao H."/>
            <person name="Xu D."/>
            <person name="Zhang Y."/>
        </authorList>
    </citation>
    <scope>NUCLEOTIDE SEQUENCE [LARGE SCALE GENOMIC DNA]</scope>
    <source>
        <strain evidence="2">cv. Yunnan</strain>
    </source>
</reference>
<reference evidence="1 2" key="2">
    <citation type="journal article" date="2022" name="Mol. Ecol. Resour.">
        <title>The genomes of chicory, endive, great burdock and yacon provide insights into Asteraceae paleo-polyploidization history and plant inulin production.</title>
        <authorList>
            <person name="Fan W."/>
            <person name="Wang S."/>
            <person name="Wang H."/>
            <person name="Wang A."/>
            <person name="Jiang F."/>
            <person name="Liu H."/>
            <person name="Zhao H."/>
            <person name="Xu D."/>
            <person name="Zhang Y."/>
        </authorList>
    </citation>
    <scope>NUCLEOTIDE SEQUENCE [LARGE SCALE GENOMIC DNA]</scope>
    <source>
        <strain evidence="2">cv. Yunnan</strain>
        <tissue evidence="1">Leaves</tissue>
    </source>
</reference>
<proteinExistence type="predicted"/>
<protein>
    <submittedName>
        <fullName evidence="1">Uncharacterized protein</fullName>
    </submittedName>
</protein>
<dbReference type="EMBL" id="CM042031">
    <property type="protein sequence ID" value="KAI3785670.1"/>
    <property type="molecule type" value="Genomic_DNA"/>
</dbReference>
<evidence type="ECO:0000313" key="1">
    <source>
        <dbReference type="EMBL" id="KAI3785670.1"/>
    </source>
</evidence>
<name>A0ACB9GQB0_9ASTR</name>
<dbReference type="Proteomes" id="UP001056120">
    <property type="component" value="Linkage Group LG14"/>
</dbReference>